<dbReference type="SUPFAM" id="SSF52540">
    <property type="entry name" value="P-loop containing nucleoside triphosphate hydrolases"/>
    <property type="match status" value="1"/>
</dbReference>
<protein>
    <recommendedName>
        <fullName evidence="5">ABC transporter domain-containing protein</fullName>
    </recommendedName>
</protein>
<keyword evidence="3" id="KW-0067">ATP-binding</keyword>
<evidence type="ECO:0000313" key="6">
    <source>
        <dbReference type="EMBL" id="VAW02655.1"/>
    </source>
</evidence>
<dbReference type="PANTHER" id="PTHR42794">
    <property type="entry name" value="HEMIN IMPORT ATP-BINDING PROTEIN HMUV"/>
    <property type="match status" value="1"/>
</dbReference>
<dbReference type="GO" id="GO:0016887">
    <property type="term" value="F:ATP hydrolysis activity"/>
    <property type="evidence" value="ECO:0007669"/>
    <property type="project" value="InterPro"/>
</dbReference>
<dbReference type="SMART" id="SM00382">
    <property type="entry name" value="AAA"/>
    <property type="match status" value="1"/>
</dbReference>
<keyword evidence="2" id="KW-0547">Nucleotide-binding</keyword>
<feature type="domain" description="ABC transporter" evidence="5">
    <location>
        <begin position="2"/>
        <end position="232"/>
    </location>
</feature>
<dbReference type="InterPro" id="IPR017871">
    <property type="entry name" value="ABC_transporter-like_CS"/>
</dbReference>
<keyword evidence="1" id="KW-0813">Transport</keyword>
<dbReference type="AlphaFoldDB" id="A0A3B0S8L5"/>
<dbReference type="Gene3D" id="3.40.50.300">
    <property type="entry name" value="P-loop containing nucleotide triphosphate hydrolases"/>
    <property type="match status" value="1"/>
</dbReference>
<dbReference type="EMBL" id="UOEE01000343">
    <property type="protein sequence ID" value="VAW02655.1"/>
    <property type="molecule type" value="Genomic_DNA"/>
</dbReference>
<proteinExistence type="predicted"/>
<dbReference type="PROSITE" id="PS00211">
    <property type="entry name" value="ABC_TRANSPORTER_1"/>
    <property type="match status" value="1"/>
</dbReference>
<gene>
    <name evidence="6" type="ORF">MNBD_ALPHA06-1973</name>
</gene>
<evidence type="ECO:0000256" key="3">
    <source>
        <dbReference type="ARBA" id="ARBA00022840"/>
    </source>
</evidence>
<dbReference type="InterPro" id="IPR003439">
    <property type="entry name" value="ABC_transporter-like_ATP-bd"/>
</dbReference>
<dbReference type="CDD" id="cd03214">
    <property type="entry name" value="ABC_Iron-Siderophores_B12_Hemin"/>
    <property type="match status" value="1"/>
</dbReference>
<reference evidence="6" key="1">
    <citation type="submission" date="2018-06" db="EMBL/GenBank/DDBJ databases">
        <authorList>
            <person name="Zhirakovskaya E."/>
        </authorList>
    </citation>
    <scope>NUCLEOTIDE SEQUENCE</scope>
</reference>
<name>A0A3B0S8L5_9ZZZZ</name>
<dbReference type="PANTHER" id="PTHR42794:SF1">
    <property type="entry name" value="HEMIN IMPORT ATP-BINDING PROTEIN HMUV"/>
    <property type="match status" value="1"/>
</dbReference>
<dbReference type="InterPro" id="IPR003593">
    <property type="entry name" value="AAA+_ATPase"/>
</dbReference>
<evidence type="ECO:0000256" key="1">
    <source>
        <dbReference type="ARBA" id="ARBA00022448"/>
    </source>
</evidence>
<dbReference type="InterPro" id="IPR027417">
    <property type="entry name" value="P-loop_NTPase"/>
</dbReference>
<sequence>MLELSGLCLGIKNQPILDDISLAIKPGLTVLVGPNGSGKTTLVRAIAGLIAPDAGELVWQGDDLQQLSGAARAKQVSYLAQNPVVHWPLSVPALVGLARCNRRENRQKTQQAVDKAMSACSVSGFADRRIDQLSGGERARVLLARALCVEAGLLLVDEPTAALDPSYQLMMMQILADAGKAGVCVLCVLHDLPLAARFADQLILLEAGKVQKTGKPADVLRSTELHNAFALKFDGNGHLLV</sequence>
<evidence type="ECO:0000259" key="5">
    <source>
        <dbReference type="PROSITE" id="PS50893"/>
    </source>
</evidence>
<dbReference type="GO" id="GO:0005524">
    <property type="term" value="F:ATP binding"/>
    <property type="evidence" value="ECO:0007669"/>
    <property type="project" value="UniProtKB-KW"/>
</dbReference>
<dbReference type="Pfam" id="PF00005">
    <property type="entry name" value="ABC_tran"/>
    <property type="match status" value="1"/>
</dbReference>
<evidence type="ECO:0000256" key="2">
    <source>
        <dbReference type="ARBA" id="ARBA00022741"/>
    </source>
</evidence>
<keyword evidence="4" id="KW-1278">Translocase</keyword>
<organism evidence="6">
    <name type="scientific">hydrothermal vent metagenome</name>
    <dbReference type="NCBI Taxonomy" id="652676"/>
    <lineage>
        <taxon>unclassified sequences</taxon>
        <taxon>metagenomes</taxon>
        <taxon>ecological metagenomes</taxon>
    </lineage>
</organism>
<evidence type="ECO:0000256" key="4">
    <source>
        <dbReference type="ARBA" id="ARBA00022967"/>
    </source>
</evidence>
<accession>A0A3B0S8L5</accession>
<dbReference type="PROSITE" id="PS50893">
    <property type="entry name" value="ABC_TRANSPORTER_2"/>
    <property type="match status" value="1"/>
</dbReference>